<accession>A0ABX7EV11</accession>
<dbReference type="EMBL" id="CP032405">
    <property type="protein sequence ID" value="QRF51832.1"/>
    <property type="molecule type" value="Genomic_DNA"/>
</dbReference>
<dbReference type="Proteomes" id="UP000596351">
    <property type="component" value="Chromosome"/>
</dbReference>
<protein>
    <submittedName>
        <fullName evidence="2">Uncharacterized protein</fullName>
    </submittedName>
</protein>
<evidence type="ECO:0000313" key="2">
    <source>
        <dbReference type="EMBL" id="QRF51832.1"/>
    </source>
</evidence>
<name>A0ABX7EV11_9HYPH</name>
<dbReference type="RefSeq" id="WP_203019755.1">
    <property type="nucleotide sequence ID" value="NZ_CP032405.1"/>
</dbReference>
<evidence type="ECO:0000313" key="3">
    <source>
        <dbReference type="Proteomes" id="UP000596351"/>
    </source>
</evidence>
<evidence type="ECO:0000256" key="1">
    <source>
        <dbReference type="SAM" id="MobiDB-lite"/>
    </source>
</evidence>
<gene>
    <name evidence="2" type="ORF">D4A92_10480</name>
</gene>
<feature type="region of interest" description="Disordered" evidence="1">
    <location>
        <begin position="53"/>
        <end position="74"/>
    </location>
</feature>
<reference evidence="2 3" key="1">
    <citation type="submission" date="2018-09" db="EMBL/GenBank/DDBJ databases">
        <title>Rhizobium sp. MAE2-X.</title>
        <authorList>
            <person name="Lee Y."/>
            <person name="Jeon C.O."/>
        </authorList>
    </citation>
    <scope>NUCLEOTIDE SEQUENCE [LARGE SCALE GENOMIC DNA]</scope>
    <source>
        <strain evidence="2 3">MAE2-X</strain>
    </source>
</reference>
<proteinExistence type="predicted"/>
<sequence>MHEVYAALAIAALKQERGQKDKLSEDEFYAQYGEAPWARLRRLVRKVRENLARGADKPVDRKTDRGRPCRLAEA</sequence>
<organism evidence="2 3">
    <name type="scientific">Rhizobium rosettiformans</name>
    <dbReference type="NCBI Taxonomy" id="1368430"/>
    <lineage>
        <taxon>Bacteria</taxon>
        <taxon>Pseudomonadati</taxon>
        <taxon>Pseudomonadota</taxon>
        <taxon>Alphaproteobacteria</taxon>
        <taxon>Hyphomicrobiales</taxon>
        <taxon>Rhizobiaceae</taxon>
        <taxon>Rhizobium/Agrobacterium group</taxon>
        <taxon>Rhizobium</taxon>
    </lineage>
</organism>
<keyword evidence="3" id="KW-1185">Reference proteome</keyword>